<keyword evidence="4" id="KW-1185">Reference proteome</keyword>
<dbReference type="Gene3D" id="2.100.10.30">
    <property type="entry name" value="Jacalin-like lectin domain"/>
    <property type="match status" value="2"/>
</dbReference>
<proteinExistence type="predicted"/>
<dbReference type="PANTHER" id="PTHR47293">
    <property type="entry name" value="JACALIN-RELATED LECTIN 3"/>
    <property type="match status" value="1"/>
</dbReference>
<dbReference type="PANTHER" id="PTHR47293:SF15">
    <property type="entry name" value="JACALIN-RELATED LECTIN 19"/>
    <property type="match status" value="1"/>
</dbReference>
<dbReference type="InterPro" id="IPR036404">
    <property type="entry name" value="Jacalin-like_lectin_dom_sf"/>
</dbReference>
<name>A0A0K9P1S0_ZOSMR</name>
<dbReference type="Proteomes" id="UP000036987">
    <property type="component" value="Unassembled WGS sequence"/>
</dbReference>
<dbReference type="EMBL" id="LFYR01001410">
    <property type="protein sequence ID" value="KMZ62167.1"/>
    <property type="molecule type" value="Genomic_DNA"/>
</dbReference>
<dbReference type="SUPFAM" id="SSF51101">
    <property type="entry name" value="Mannose-binding lectins"/>
    <property type="match status" value="2"/>
</dbReference>
<feature type="domain" description="Jacalin-type lectin" evidence="2">
    <location>
        <begin position="3"/>
        <end position="154"/>
    </location>
</feature>
<dbReference type="OrthoDB" id="630385at2759"/>
<dbReference type="Pfam" id="PF01419">
    <property type="entry name" value="Jacalin"/>
    <property type="match status" value="2"/>
</dbReference>
<organism evidence="3 4">
    <name type="scientific">Zostera marina</name>
    <name type="common">Eelgrass</name>
    <dbReference type="NCBI Taxonomy" id="29655"/>
    <lineage>
        <taxon>Eukaryota</taxon>
        <taxon>Viridiplantae</taxon>
        <taxon>Streptophyta</taxon>
        <taxon>Embryophyta</taxon>
        <taxon>Tracheophyta</taxon>
        <taxon>Spermatophyta</taxon>
        <taxon>Magnoliopsida</taxon>
        <taxon>Liliopsida</taxon>
        <taxon>Zosteraceae</taxon>
        <taxon>Zostera</taxon>
    </lineage>
</organism>
<feature type="domain" description="Jacalin-type lectin" evidence="2">
    <location>
        <begin position="162"/>
        <end position="313"/>
    </location>
</feature>
<dbReference type="GO" id="GO:0030246">
    <property type="term" value="F:carbohydrate binding"/>
    <property type="evidence" value="ECO:0007669"/>
    <property type="project" value="UniProtKB-KW"/>
</dbReference>
<accession>A0A0K9P1S0</accession>
<dbReference type="SMART" id="SM00915">
    <property type="entry name" value="Jacalin"/>
    <property type="match status" value="2"/>
</dbReference>
<reference evidence="4" key="1">
    <citation type="journal article" date="2016" name="Nature">
        <title>The genome of the seagrass Zostera marina reveals angiosperm adaptation to the sea.</title>
        <authorList>
            <person name="Olsen J.L."/>
            <person name="Rouze P."/>
            <person name="Verhelst B."/>
            <person name="Lin Y.-C."/>
            <person name="Bayer T."/>
            <person name="Collen J."/>
            <person name="Dattolo E."/>
            <person name="De Paoli E."/>
            <person name="Dittami S."/>
            <person name="Maumus F."/>
            <person name="Michel G."/>
            <person name="Kersting A."/>
            <person name="Lauritano C."/>
            <person name="Lohaus R."/>
            <person name="Toepel M."/>
            <person name="Tonon T."/>
            <person name="Vanneste K."/>
            <person name="Amirebrahimi M."/>
            <person name="Brakel J."/>
            <person name="Bostroem C."/>
            <person name="Chovatia M."/>
            <person name="Grimwood J."/>
            <person name="Jenkins J.W."/>
            <person name="Jueterbock A."/>
            <person name="Mraz A."/>
            <person name="Stam W.T."/>
            <person name="Tice H."/>
            <person name="Bornberg-Bauer E."/>
            <person name="Green P.J."/>
            <person name="Pearson G.A."/>
            <person name="Procaccini G."/>
            <person name="Duarte C.M."/>
            <person name="Schmutz J."/>
            <person name="Reusch T.B.H."/>
            <person name="Van de Peer Y."/>
        </authorList>
    </citation>
    <scope>NUCLEOTIDE SEQUENCE [LARGE SCALE GENOMIC DNA]</scope>
    <source>
        <strain evidence="4">cv. Finnish</strain>
    </source>
</reference>
<dbReference type="PROSITE" id="PS51752">
    <property type="entry name" value="JACALIN_LECTIN"/>
    <property type="match status" value="2"/>
</dbReference>
<protein>
    <recommendedName>
        <fullName evidence="2">Jacalin-type lectin domain-containing protein</fullName>
    </recommendedName>
</protein>
<dbReference type="InterPro" id="IPR001229">
    <property type="entry name" value="Jacalin-like_lectin_dom"/>
</dbReference>
<evidence type="ECO:0000256" key="1">
    <source>
        <dbReference type="ARBA" id="ARBA00022734"/>
    </source>
</evidence>
<sequence>MSIQENNAECRSHNRIDFSHTGYDGVKKIILKHDNYMINSMEVHYYKSNGEIECPDKVGCHNGFINEEFILEDDEYLIEVNGYYYLDGLIEITFISNQDNIFGPYGSTTNPDDRWTSCEIPFRLLGGKILGFYGSTITRKNYTHIAAIGSYVASSHPEIDSIVCTGLWSSKLMDPSDEIIFNYRSHEGIKTILIHCLNDRICSLDVEYRYNGVVLNCMSSSPVNAALMKSDNPKKIVLDDDEYLSEIEGVYNSFEIYTLKFSSNKGNIFGPYGQRLVDYPYFQIFHVKGGKIVGFHGIQGSDSLRSIGFHLAPAEFPEASSIQMCTKPLSNINKL</sequence>
<gene>
    <name evidence="3" type="ORF">ZOSMA_48G00880</name>
</gene>
<keyword evidence="1" id="KW-0430">Lectin</keyword>
<evidence type="ECO:0000313" key="4">
    <source>
        <dbReference type="Proteomes" id="UP000036987"/>
    </source>
</evidence>
<evidence type="ECO:0000313" key="3">
    <source>
        <dbReference type="EMBL" id="KMZ62167.1"/>
    </source>
</evidence>
<comment type="caution">
    <text evidence="3">The sequence shown here is derived from an EMBL/GenBank/DDBJ whole genome shotgun (WGS) entry which is preliminary data.</text>
</comment>
<evidence type="ECO:0000259" key="2">
    <source>
        <dbReference type="PROSITE" id="PS51752"/>
    </source>
</evidence>
<dbReference type="AlphaFoldDB" id="A0A0K9P1S0"/>